<organism evidence="1 2">
    <name type="scientific">Collybiopsis confluens</name>
    <dbReference type="NCBI Taxonomy" id="2823264"/>
    <lineage>
        <taxon>Eukaryota</taxon>
        <taxon>Fungi</taxon>
        <taxon>Dikarya</taxon>
        <taxon>Basidiomycota</taxon>
        <taxon>Agaricomycotina</taxon>
        <taxon>Agaricomycetes</taxon>
        <taxon>Agaricomycetidae</taxon>
        <taxon>Agaricales</taxon>
        <taxon>Marasmiineae</taxon>
        <taxon>Omphalotaceae</taxon>
        <taxon>Collybiopsis</taxon>
    </lineage>
</organism>
<accession>A0A8H5GV21</accession>
<dbReference type="EMBL" id="JAACJN010000116">
    <property type="protein sequence ID" value="KAF5371440.1"/>
    <property type="molecule type" value="Genomic_DNA"/>
</dbReference>
<sequence>MSNSSIEPSEPGQDARISLTISPTRIRRYLSQQTIKERQLTLLKSSPHPSLPISIINYTNDTEWHRQWDDLTMAARVLVIEPSTGTVVSRAFSKFFNWDERDAYRLPVPVVPVGGTSISSKRA</sequence>
<dbReference type="Proteomes" id="UP000518752">
    <property type="component" value="Unassembled WGS sequence"/>
</dbReference>
<comment type="caution">
    <text evidence="1">The sequence shown here is derived from an EMBL/GenBank/DDBJ whole genome shotgun (WGS) entry which is preliminary data.</text>
</comment>
<evidence type="ECO:0000313" key="1">
    <source>
        <dbReference type="EMBL" id="KAF5371440.1"/>
    </source>
</evidence>
<proteinExistence type="predicted"/>
<protein>
    <submittedName>
        <fullName evidence="1">Uncharacterized protein</fullName>
    </submittedName>
</protein>
<keyword evidence="2" id="KW-1185">Reference proteome</keyword>
<reference evidence="1 2" key="1">
    <citation type="journal article" date="2020" name="ISME J.">
        <title>Uncovering the hidden diversity of litter-decomposition mechanisms in mushroom-forming fungi.</title>
        <authorList>
            <person name="Floudas D."/>
            <person name="Bentzer J."/>
            <person name="Ahren D."/>
            <person name="Johansson T."/>
            <person name="Persson P."/>
            <person name="Tunlid A."/>
        </authorList>
    </citation>
    <scope>NUCLEOTIDE SEQUENCE [LARGE SCALE GENOMIC DNA]</scope>
    <source>
        <strain evidence="1 2">CBS 406.79</strain>
    </source>
</reference>
<evidence type="ECO:0000313" key="2">
    <source>
        <dbReference type="Proteomes" id="UP000518752"/>
    </source>
</evidence>
<name>A0A8H5GV21_9AGAR</name>
<gene>
    <name evidence="1" type="ORF">D9757_009984</name>
</gene>
<dbReference type="OrthoDB" id="3217513at2759"/>
<dbReference type="AlphaFoldDB" id="A0A8H5GV21"/>